<dbReference type="AlphaFoldDB" id="A0A1V3XSK8"/>
<evidence type="ECO:0000313" key="2">
    <source>
        <dbReference type="EMBL" id="OOK82217.1"/>
    </source>
</evidence>
<evidence type="ECO:0000313" key="3">
    <source>
        <dbReference type="Proteomes" id="UP000189229"/>
    </source>
</evidence>
<sequence>MPLVVLSAPGQAGDAPMFPILMGHPKVNTSGPGRPVRARPRFAATRRIRRGPSAHCCAAGASPRRSPSLTIRSLTVGAAAAQEADRRRSTLMITRAATSLSAASNEPNNGEASPPATTNTT</sequence>
<proteinExistence type="predicted"/>
<protein>
    <submittedName>
        <fullName evidence="2">Putative transposase</fullName>
    </submittedName>
</protein>
<dbReference type="EMBL" id="MVBM01000001">
    <property type="protein sequence ID" value="OOK82217.1"/>
    <property type="molecule type" value="Genomic_DNA"/>
</dbReference>
<feature type="compositionally biased region" description="Polar residues" evidence="1">
    <location>
        <begin position="96"/>
        <end position="121"/>
    </location>
</feature>
<evidence type="ECO:0000256" key="1">
    <source>
        <dbReference type="SAM" id="MobiDB-lite"/>
    </source>
</evidence>
<gene>
    <name evidence="2" type="ORF">BZL30_1053</name>
</gene>
<accession>A0A1V3XSK8</accession>
<comment type="caution">
    <text evidence="2">The sequence shown here is derived from an EMBL/GenBank/DDBJ whole genome shotgun (WGS) entry which is preliminary data.</text>
</comment>
<organism evidence="2 3">
    <name type="scientific">Mycobacterium kansasii</name>
    <dbReference type="NCBI Taxonomy" id="1768"/>
    <lineage>
        <taxon>Bacteria</taxon>
        <taxon>Bacillati</taxon>
        <taxon>Actinomycetota</taxon>
        <taxon>Actinomycetes</taxon>
        <taxon>Mycobacteriales</taxon>
        <taxon>Mycobacteriaceae</taxon>
        <taxon>Mycobacterium</taxon>
    </lineage>
</organism>
<dbReference type="Proteomes" id="UP000189229">
    <property type="component" value="Unassembled WGS sequence"/>
</dbReference>
<feature type="region of interest" description="Disordered" evidence="1">
    <location>
        <begin position="93"/>
        <end position="121"/>
    </location>
</feature>
<reference evidence="2 3" key="1">
    <citation type="submission" date="2017-02" db="EMBL/GenBank/DDBJ databases">
        <title>Complete genome sequences of Mycobacterium kansasii strains isolated from rhesus macaques.</title>
        <authorList>
            <person name="Panda A."/>
            <person name="Nagaraj S."/>
            <person name="Zhao X."/>
            <person name="Tettelin H."/>
            <person name="Detolla L.J."/>
        </authorList>
    </citation>
    <scope>NUCLEOTIDE SEQUENCE [LARGE SCALE GENOMIC DNA]</scope>
    <source>
        <strain evidence="2 3">11-3813</strain>
    </source>
</reference>
<name>A0A1V3XSK8_MYCKA</name>